<reference evidence="2" key="2">
    <citation type="submission" date="2016-01" db="EMBL/GenBank/DDBJ databases">
        <authorList>
            <person name="McClelland M."/>
            <person name="Jain A."/>
            <person name="Saraogi P."/>
            <person name="Mendelson R."/>
            <person name="Westerman R."/>
            <person name="SanMiguel P."/>
            <person name="Csonka L."/>
        </authorList>
    </citation>
    <scope>NUCLEOTIDE SEQUENCE</scope>
    <source>
        <strain evidence="2">CL09T03C01</strain>
    </source>
</reference>
<evidence type="ECO:0000313" key="4">
    <source>
        <dbReference type="EMBL" id="RGR27417.1"/>
    </source>
</evidence>
<dbReference type="Proteomes" id="UP000056419">
    <property type="component" value="Unassembled WGS sequence"/>
</dbReference>
<dbReference type="Proteomes" id="UP000261223">
    <property type="component" value="Unassembled WGS sequence"/>
</dbReference>
<dbReference type="GeneID" id="93098195"/>
<dbReference type="EMBL" id="QRUB01000009">
    <property type="protein sequence ID" value="RGR27417.1"/>
    <property type="molecule type" value="Genomic_DNA"/>
</dbReference>
<reference evidence="1 8" key="4">
    <citation type="journal article" date="2019" name="Nat. Med.">
        <title>A library of human gut bacterial isolates paired with longitudinal multiomics data enables mechanistic microbiome research.</title>
        <authorList>
            <person name="Poyet M."/>
            <person name="Groussin M."/>
            <person name="Gibbons S.M."/>
            <person name="Avila-Pacheco J."/>
            <person name="Jiang X."/>
            <person name="Kearney S.M."/>
            <person name="Perrotta A.R."/>
            <person name="Berdy B."/>
            <person name="Zhao S."/>
            <person name="Lieberman T.D."/>
            <person name="Swanson P.K."/>
            <person name="Smith M."/>
            <person name="Roesemann S."/>
            <person name="Alexander J.E."/>
            <person name="Rich S.A."/>
            <person name="Livny J."/>
            <person name="Vlamakis H."/>
            <person name="Clish C."/>
            <person name="Bullock K."/>
            <person name="Deik A."/>
            <person name="Scott J."/>
            <person name="Pierce K.A."/>
            <person name="Xavier R.J."/>
            <person name="Alm E.J."/>
        </authorList>
    </citation>
    <scope>NUCLEOTIDE SEQUENCE [LARGE SCALE GENOMIC DNA]</scope>
    <source>
        <strain evidence="1 8">BIOML-A6</strain>
    </source>
</reference>
<sequence length="238" mass="28516">MYRIANIVLFVLAIFVVMGCSCSKTLCERNIQDDILNIDKFRKQSKKEYRYIEEDAERLFANSAAVYPDTLYRQQYTSLQGYFYGETGFDLYCIWYAQFNANNRKHYRCERKTLNKIFYCVNDMLRCIAGGGTGFAHETYRIPAYTEYYIYKYQNMEANKQYQDNDISQTISNLWQIMATYNNEDMPFEILAYKMKYIYENVEYIKSLLTAEIYNYCLQEYMCRLINENVSEQEQLSL</sequence>
<reference evidence="6 7" key="3">
    <citation type="submission" date="2018-08" db="EMBL/GenBank/DDBJ databases">
        <title>A genome reference for cultivated species of the human gut microbiota.</title>
        <authorList>
            <person name="Zou Y."/>
            <person name="Xue W."/>
            <person name="Luo G."/>
        </authorList>
    </citation>
    <scope>NUCLEOTIDE SEQUENCE [LARGE SCALE GENOMIC DNA]</scope>
    <source>
        <strain evidence="4 7">AF25-6</strain>
        <strain evidence="3 6">TF03-6</strain>
    </source>
</reference>
<dbReference type="EMBL" id="QSSV01000008">
    <property type="protein sequence ID" value="RGM13699.1"/>
    <property type="molecule type" value="Genomic_DNA"/>
</dbReference>
<evidence type="ECO:0000313" key="7">
    <source>
        <dbReference type="Proteomes" id="UP000284161"/>
    </source>
</evidence>
<dbReference type="EMBL" id="WCLE01000002">
    <property type="protein sequence ID" value="KAB5316428.1"/>
    <property type="molecule type" value="Genomic_DNA"/>
</dbReference>
<evidence type="ECO:0000313" key="8">
    <source>
        <dbReference type="Proteomes" id="UP000467334"/>
    </source>
</evidence>
<evidence type="ECO:0000313" key="2">
    <source>
        <dbReference type="EMBL" id="KWR57761.1"/>
    </source>
</evidence>
<proteinExistence type="predicted"/>
<evidence type="ECO:0000313" key="3">
    <source>
        <dbReference type="EMBL" id="RGM13699.1"/>
    </source>
</evidence>
<dbReference type="Proteomes" id="UP000467334">
    <property type="component" value="Unassembled WGS sequence"/>
</dbReference>
<evidence type="ECO:0000313" key="6">
    <source>
        <dbReference type="Proteomes" id="UP000261223"/>
    </source>
</evidence>
<organism evidence="2 5">
    <name type="scientific">Bacteroides stercoris</name>
    <dbReference type="NCBI Taxonomy" id="46506"/>
    <lineage>
        <taxon>Bacteria</taxon>
        <taxon>Pseudomonadati</taxon>
        <taxon>Bacteroidota</taxon>
        <taxon>Bacteroidia</taxon>
        <taxon>Bacteroidales</taxon>
        <taxon>Bacteroidaceae</taxon>
        <taxon>Bacteroides</taxon>
    </lineage>
</organism>
<dbReference type="RefSeq" id="WP_016662390.1">
    <property type="nucleotide sequence ID" value="NZ_CAXSRQ010000004.1"/>
</dbReference>
<evidence type="ECO:0008006" key="9">
    <source>
        <dbReference type="Google" id="ProtNLM"/>
    </source>
</evidence>
<name>A0A120A430_BACSE</name>
<dbReference type="PROSITE" id="PS51257">
    <property type="entry name" value="PROKAR_LIPOPROTEIN"/>
    <property type="match status" value="1"/>
</dbReference>
<dbReference type="AlphaFoldDB" id="A0A120A430"/>
<dbReference type="Proteomes" id="UP000284161">
    <property type="component" value="Unassembled WGS sequence"/>
</dbReference>
<protein>
    <recommendedName>
        <fullName evidence="9">Lipoprotein</fullName>
    </recommendedName>
</protein>
<accession>A0A120A430</accession>
<evidence type="ECO:0000313" key="5">
    <source>
        <dbReference type="Proteomes" id="UP000056419"/>
    </source>
</evidence>
<keyword evidence="5" id="KW-1185">Reference proteome</keyword>
<reference evidence="2 5" key="1">
    <citation type="journal article" date="2016" name="BMC Genomics">
        <title>Type VI secretion systems of human gut Bacteroidales segregate into three genetic architectures, two of which are contained on mobile genetic elements.</title>
        <authorList>
            <person name="Coyne M.J."/>
            <person name="Roelofs K.G."/>
            <person name="Comstock L.E."/>
        </authorList>
    </citation>
    <scope>NUCLEOTIDE SEQUENCE [LARGE SCALE GENOMIC DNA]</scope>
    <source>
        <strain evidence="2 5">CL09T03C01</strain>
    </source>
</reference>
<gene>
    <name evidence="2" type="ORF">AA415_00303</name>
    <name evidence="4" type="ORF">DWY58_10530</name>
    <name evidence="3" type="ORF">DXC34_07865</name>
    <name evidence="1" type="ORF">F9958_01220</name>
</gene>
<dbReference type="PATRIC" id="fig|46506.5.peg.321"/>
<evidence type="ECO:0000313" key="1">
    <source>
        <dbReference type="EMBL" id="KAB5316428.1"/>
    </source>
</evidence>
<dbReference type="STRING" id="46506.AA415_00303"/>
<dbReference type="EMBL" id="LRGC01000001">
    <property type="protein sequence ID" value="KWR57761.1"/>
    <property type="molecule type" value="Genomic_DNA"/>
</dbReference>
<comment type="caution">
    <text evidence="2">The sequence shown here is derived from an EMBL/GenBank/DDBJ whole genome shotgun (WGS) entry which is preliminary data.</text>
</comment>